<dbReference type="PANTHER" id="PTHR40031:SF1">
    <property type="entry name" value="MEMBRANE-BOUND METAL-DEPENDENT HYDROLASE"/>
    <property type="match status" value="1"/>
</dbReference>
<proteinExistence type="predicted"/>
<dbReference type="InterPro" id="IPR053170">
    <property type="entry name" value="Transcription_regulator"/>
</dbReference>
<dbReference type="OrthoDB" id="9781927at2"/>
<keyword evidence="3" id="KW-1185">Reference proteome</keyword>
<feature type="transmembrane region" description="Helical" evidence="1">
    <location>
        <begin position="223"/>
        <end position="241"/>
    </location>
</feature>
<accession>A0A4Y9SSY8</accession>
<dbReference type="PANTHER" id="PTHR40031">
    <property type="entry name" value="HYPOTHETICAL MEMBRANE SPANNING PROTEIN"/>
    <property type="match status" value="1"/>
</dbReference>
<dbReference type="AlphaFoldDB" id="A0A4Y9SSY8"/>
<comment type="caution">
    <text evidence="2">The sequence shown here is derived from an EMBL/GenBank/DDBJ whole genome shotgun (WGS) entry which is preliminary data.</text>
</comment>
<name>A0A4Y9SSY8_9BURK</name>
<evidence type="ECO:0000313" key="3">
    <source>
        <dbReference type="Proteomes" id="UP000297258"/>
    </source>
</evidence>
<keyword evidence="1" id="KW-0812">Transmembrane</keyword>
<dbReference type="GO" id="GO:0016787">
    <property type="term" value="F:hydrolase activity"/>
    <property type="evidence" value="ECO:0007669"/>
    <property type="project" value="UniProtKB-KW"/>
</dbReference>
<organism evidence="2 3">
    <name type="scientific">Massilia horti</name>
    <dbReference type="NCBI Taxonomy" id="2562153"/>
    <lineage>
        <taxon>Bacteria</taxon>
        <taxon>Pseudomonadati</taxon>
        <taxon>Pseudomonadota</taxon>
        <taxon>Betaproteobacteria</taxon>
        <taxon>Burkholderiales</taxon>
        <taxon>Oxalobacteraceae</taxon>
        <taxon>Telluria group</taxon>
        <taxon>Massilia</taxon>
    </lineage>
</organism>
<keyword evidence="1" id="KW-1133">Transmembrane helix</keyword>
<feature type="transmembrane region" description="Helical" evidence="1">
    <location>
        <begin position="105"/>
        <end position="124"/>
    </location>
</feature>
<dbReference type="RefSeq" id="WP_135191682.1">
    <property type="nucleotide sequence ID" value="NZ_SPUM01000138.1"/>
</dbReference>
<dbReference type="EMBL" id="SPUM01000138">
    <property type="protein sequence ID" value="TFW28459.1"/>
    <property type="molecule type" value="Genomic_DNA"/>
</dbReference>
<keyword evidence="2" id="KW-0378">Hydrolase</keyword>
<feature type="transmembrane region" description="Helical" evidence="1">
    <location>
        <begin position="171"/>
        <end position="187"/>
    </location>
</feature>
<feature type="transmembrane region" description="Helical" evidence="1">
    <location>
        <begin position="144"/>
        <end position="164"/>
    </location>
</feature>
<dbReference type="Pfam" id="PF04307">
    <property type="entry name" value="YdjM"/>
    <property type="match status" value="1"/>
</dbReference>
<feature type="transmembrane region" description="Helical" evidence="1">
    <location>
        <begin position="74"/>
        <end position="93"/>
    </location>
</feature>
<dbReference type="InterPro" id="IPR007404">
    <property type="entry name" value="YdjM-like"/>
</dbReference>
<gene>
    <name evidence="2" type="ORF">E4O92_21345</name>
</gene>
<dbReference type="Proteomes" id="UP000297258">
    <property type="component" value="Unassembled WGS sequence"/>
</dbReference>
<reference evidence="2 3" key="1">
    <citation type="submission" date="2019-03" db="EMBL/GenBank/DDBJ databases">
        <title>Draft genome of Massilia hortus sp. nov., a novel bacterial species of the Oxalobacteraceae family.</title>
        <authorList>
            <person name="Peta V."/>
            <person name="Raths R."/>
            <person name="Bucking H."/>
        </authorList>
    </citation>
    <scope>NUCLEOTIDE SEQUENCE [LARGE SCALE GENOMIC DNA]</scope>
    <source>
        <strain evidence="2 3">ONC3</strain>
    </source>
</reference>
<keyword evidence="1" id="KW-0472">Membrane</keyword>
<evidence type="ECO:0000313" key="2">
    <source>
        <dbReference type="EMBL" id="TFW28459.1"/>
    </source>
</evidence>
<sequence length="409" mass="44339">MDNLTHSVTGLAMGELVERSLPPETDSLRARTRRKLLLFTCWAASNFPDLDLLLTRLSPRPLGYLLHHRGYTHTLVGVLPQAALLLSLTWLLWPGARRLLRGSPAARAATVGVALFGLLLHVAMDYLNVYGVHPFHPFDSRWMYGDMVFIVEPVFWVALGTPLAVMASRPIARLLLFALLAGGPLFFTVFGYLQWGSLLGLFLLGALLVWLERGGAARNRKALVTGLAAGLGFVAIQAVAVQSARELVTQQLTQRDPGTQVLDVPVLAVASNPLCWGFVTIESNDALGNYRLTRGALSLAPSITPVSNCPTALGGPGKATEGTALIWLWEEHGKLSRLRELASDNCYFNAWMRFARAPSLVGGSATDVRFGTPGSPNFSTLNYAQRAGAPCPRNVPGWGFPRADLLGLH</sequence>
<evidence type="ECO:0000256" key="1">
    <source>
        <dbReference type="SAM" id="Phobius"/>
    </source>
</evidence>
<protein>
    <submittedName>
        <fullName evidence="2">Metal-dependent hydrolase</fullName>
    </submittedName>
</protein>
<feature type="transmembrane region" description="Helical" evidence="1">
    <location>
        <begin position="193"/>
        <end position="211"/>
    </location>
</feature>